<evidence type="ECO:0000313" key="3">
    <source>
        <dbReference type="EMBL" id="PWW73637.1"/>
    </source>
</evidence>
<organism evidence="3 4">
    <name type="scientific">Tuber magnatum</name>
    <name type="common">white Piedmont truffle</name>
    <dbReference type="NCBI Taxonomy" id="42249"/>
    <lineage>
        <taxon>Eukaryota</taxon>
        <taxon>Fungi</taxon>
        <taxon>Dikarya</taxon>
        <taxon>Ascomycota</taxon>
        <taxon>Pezizomycotina</taxon>
        <taxon>Pezizomycetes</taxon>
        <taxon>Pezizales</taxon>
        <taxon>Tuberaceae</taxon>
        <taxon>Tuber</taxon>
    </lineage>
</organism>
<name>A0A317SIQ9_9PEZI</name>
<keyword evidence="2" id="KW-1133">Transmembrane helix</keyword>
<keyword evidence="2" id="KW-0812">Transmembrane</keyword>
<feature type="transmembrane region" description="Helical" evidence="2">
    <location>
        <begin position="107"/>
        <end position="128"/>
    </location>
</feature>
<sequence length="298" mass="33068">MRDNRWNTTAFLLLRISQLLLGVIVLGISAYFASNYYEPYPSLPSTLTHQTTKYLAEKTAISYIASIARVASAYPDVIGDSCNVRTTSGRGTEKIVTMDCTTLNAGFAILVTKLLTLLGAIIWDGIVLRHNRNGRHRDVRAVARNAMHGGDAGVGQMAAIRGAYEMLGSMVDPGSGGRGSGGNHEAQTFLSQYQLRDSPTYPTLVASPTTLHSPYVPPPPHLAAPQQVLMMQHHQHQNHQNHHHHQMHQIHQLHLAQQPQQHQHQRQSQHLQYQQNRGPSPQELDGNVPVEPPFTMML</sequence>
<feature type="region of interest" description="Disordered" evidence="1">
    <location>
        <begin position="236"/>
        <end position="298"/>
    </location>
</feature>
<proteinExistence type="predicted"/>
<keyword evidence="2" id="KW-0472">Membrane</keyword>
<dbReference type="Proteomes" id="UP000246991">
    <property type="component" value="Unassembled WGS sequence"/>
</dbReference>
<dbReference type="STRING" id="42249.A0A317SIQ9"/>
<evidence type="ECO:0000256" key="2">
    <source>
        <dbReference type="SAM" id="Phobius"/>
    </source>
</evidence>
<feature type="compositionally biased region" description="Low complexity" evidence="1">
    <location>
        <begin position="249"/>
        <end position="276"/>
    </location>
</feature>
<feature type="transmembrane region" description="Helical" evidence="2">
    <location>
        <begin position="12"/>
        <end position="33"/>
    </location>
</feature>
<comment type="caution">
    <text evidence="3">The sequence shown here is derived from an EMBL/GenBank/DDBJ whole genome shotgun (WGS) entry which is preliminary data.</text>
</comment>
<dbReference type="OrthoDB" id="5419514at2759"/>
<protein>
    <submittedName>
        <fullName evidence="3">Uncharacterized protein</fullName>
    </submittedName>
</protein>
<feature type="compositionally biased region" description="Basic residues" evidence="1">
    <location>
        <begin position="236"/>
        <end position="248"/>
    </location>
</feature>
<keyword evidence="4" id="KW-1185">Reference proteome</keyword>
<evidence type="ECO:0000256" key="1">
    <source>
        <dbReference type="SAM" id="MobiDB-lite"/>
    </source>
</evidence>
<accession>A0A317SIQ9</accession>
<reference evidence="3 4" key="1">
    <citation type="submission" date="2018-03" db="EMBL/GenBank/DDBJ databases">
        <title>Genomes of Pezizomycetes fungi and the evolution of truffles.</title>
        <authorList>
            <person name="Murat C."/>
            <person name="Payen T."/>
            <person name="Noel B."/>
            <person name="Kuo A."/>
            <person name="Martin F.M."/>
        </authorList>
    </citation>
    <scope>NUCLEOTIDE SEQUENCE [LARGE SCALE GENOMIC DNA]</scope>
    <source>
        <strain evidence="3">091103-1</strain>
    </source>
</reference>
<evidence type="ECO:0000313" key="4">
    <source>
        <dbReference type="Proteomes" id="UP000246991"/>
    </source>
</evidence>
<dbReference type="EMBL" id="PYWC01000076">
    <property type="protein sequence ID" value="PWW73637.1"/>
    <property type="molecule type" value="Genomic_DNA"/>
</dbReference>
<dbReference type="AlphaFoldDB" id="A0A317SIQ9"/>
<gene>
    <name evidence="3" type="ORF">C7212DRAFT_365750</name>
</gene>